<feature type="compositionally biased region" description="Low complexity" evidence="8">
    <location>
        <begin position="906"/>
        <end position="922"/>
    </location>
</feature>
<dbReference type="GO" id="GO:0016281">
    <property type="term" value="C:eukaryotic translation initiation factor 4F complex"/>
    <property type="evidence" value="ECO:0007669"/>
    <property type="project" value="TreeGrafter"/>
</dbReference>
<feature type="compositionally biased region" description="Polar residues" evidence="8">
    <location>
        <begin position="284"/>
        <end position="293"/>
    </location>
</feature>
<feature type="compositionally biased region" description="Basic and acidic residues" evidence="8">
    <location>
        <begin position="650"/>
        <end position="663"/>
    </location>
</feature>
<evidence type="ECO:0000256" key="4">
    <source>
        <dbReference type="ARBA" id="ARBA00022540"/>
    </source>
</evidence>
<feature type="region of interest" description="Disordered" evidence="8">
    <location>
        <begin position="1007"/>
        <end position="1203"/>
    </location>
</feature>
<evidence type="ECO:0000313" key="10">
    <source>
        <dbReference type="EMBL" id="KAJ6256118.1"/>
    </source>
</evidence>
<keyword evidence="7" id="KW-0648">Protein biosynthesis</keyword>
<evidence type="ECO:0000256" key="7">
    <source>
        <dbReference type="ARBA" id="ARBA00022917"/>
    </source>
</evidence>
<keyword evidence="3" id="KW-0963">Cytoplasm</keyword>
<feature type="compositionally biased region" description="Polar residues" evidence="8">
    <location>
        <begin position="1529"/>
        <end position="1543"/>
    </location>
</feature>
<keyword evidence="4" id="KW-0396">Initiation factor</keyword>
<feature type="compositionally biased region" description="Polar residues" evidence="8">
    <location>
        <begin position="1494"/>
        <end position="1511"/>
    </location>
</feature>
<evidence type="ECO:0000256" key="8">
    <source>
        <dbReference type="SAM" id="MobiDB-lite"/>
    </source>
</evidence>
<organism evidence="10 11">
    <name type="scientific">Drechslerella dactyloides</name>
    <name type="common">Nematode-trapping fungus</name>
    <name type="synonym">Arthrobotrys dactyloides</name>
    <dbReference type="NCBI Taxonomy" id="74499"/>
    <lineage>
        <taxon>Eukaryota</taxon>
        <taxon>Fungi</taxon>
        <taxon>Dikarya</taxon>
        <taxon>Ascomycota</taxon>
        <taxon>Pezizomycotina</taxon>
        <taxon>Orbiliomycetes</taxon>
        <taxon>Orbiliales</taxon>
        <taxon>Orbiliaceae</taxon>
        <taxon>Drechslerella</taxon>
    </lineage>
</organism>
<feature type="compositionally biased region" description="Polar residues" evidence="8">
    <location>
        <begin position="436"/>
        <end position="462"/>
    </location>
</feature>
<feature type="region of interest" description="Disordered" evidence="8">
    <location>
        <begin position="559"/>
        <end position="714"/>
    </location>
</feature>
<sequence length="1633" mass="175372">MAAAMIVVMLEMARRRRRRVKKHEKGEPVPLGSSLILITILAIHRRFQDPFAASQVSESSSGLLLPPPHSQTTALWTSRAPSVSNDKYNIDRCCHYHPFHGLDKRLRHFAVALLPSADDRALLRGSSASSPLPARSLSYAQASKKTATIVSSSAALPAQHSAVTPSPGNTAAAAAAAINNARLPLSAPSPVNGKHSIQPAVPPLVATPPAVSSSGNVIVNGSSITGGPSSHPLPHNHGHGHNHSNHSRKSSLASQSQAATTSWSQPQQQNGLRMPPGQQPPTPSSIHFGNVSNGPHGPHIGSSPALPSTIPLIPSSSSSSAPSADLPVGSPQTSPSPAPQPVASGGPPPSLPRQGMPAFGSVTENTEHNRSIPQRPVSMPPNAPLNPNMPGPPHLRRDSSHGEVPPHGRGMPQNPSRGRNQHQMSGSGNYGGQYPPHNNSSQFNSSNYAGNQPYRTGPNQPRTAAGGPIGSPYQTPAHMANFNNNRGGRSPALTHSLPSTPQMNSAQLAGNPPMQPSPHLSFAQHLAPHGSHQMQPMQPMYPQGYEPGFYTQPYMGYQPQYIPPGSPRPSYPMPQPPQQGTYMPPFQNSQSSAMARTGSQPSDHHIHRPPSSLSHIPHASPLTSAAIPPPLSHPGPTPSVPTNPNSPFFKKAEKASKKIEIRDPNTGTVKTFNNLPPVQTSGRSPVIVSSSPAPEQAGHGKPEPKPVSKPMTIKTDQEVKDEMKAAVQREIQLKKQQEEQEIRLKKEEEDRKARDAEEARLKKEEEERLAREQEQREREEAERKAAEEAAAKVKAEEEERLRIEMEKEEARRKEQEEAEKLKSAPTEQALSAAPTADTTGGTEEALRPEEVQKIDSAPISADVPSTSAGIDNGNVDSKATAIKNSKSTTSDAKETEDSASDPAKIAVNTPAPPTVAAETQVPSLKQNQRKPAPLNLQLKTSSEPALPSAALTALRSARFIDDINKVAYPPSIISPNPALNSNAPNGKFKYEKDFLMQFQGVFTDKPSVDWEQRMRDTVGEPDSARPMQGSRVPSSAGAKGPRSALPGPPSTSGMRIGSFQIGSEMGKPGNILPPSVRQSSNSPFPVGGMPRPFPPRNPSSTQLSSQSGSAPQSPGGHNKPPRSGSKNIPRRGMEGKRPSQGGPSKTETDSGAAAAASASADFEPLKVSETRWKPRTAGTTAPVAPSAPTPSGPSTEDSRLSPEMVQRKVKAALNKMTPEKFDKIADQILEIASQSRYETDGRSLRQVIQLTFEKATDEPNFSSMYAKFCKRMLESMHPDIKDENIKDKNGNVVTGGALFRKYLLNRCQEEFERGWKVNLPPKPEGASEEAALMSDEYYIAAAAKRRGLGLIQFIGELFKLQMLTERIMHECVKKLVDYEGTPEEEEVESLCKLLRTIGYALDATDKSRLAMDAYFDRIQRMMDSKDLNSRMKFMLLDVVELRKANWESKEADKGPKTIAEIREDAQKAQMEKEAAAARDKQRQRSQAGRGDGRSFSQGFGANAGFQDQRQNQTLGSDELRRLGAKSLRQSTAGASLGPSTNLFGRSGSSGGSRKGISLNNPTSLFSNTESGPSSRTATPPTTQRESVASANSFSALSGHQDGADNSEPHDTTSPPGPDASSSQEAKNQNADSN</sequence>
<feature type="compositionally biased region" description="Low complexity" evidence="8">
    <location>
        <begin position="216"/>
        <end position="233"/>
    </location>
</feature>
<dbReference type="FunFam" id="1.25.40.180:FF:000020">
    <property type="entry name" value="Eukaryotic translation initiation factor subunit"/>
    <property type="match status" value="1"/>
</dbReference>
<feature type="compositionally biased region" description="Basic and acidic residues" evidence="8">
    <location>
        <begin position="736"/>
        <end position="822"/>
    </location>
</feature>
<feature type="compositionally biased region" description="Basic and acidic residues" evidence="8">
    <location>
        <begin position="844"/>
        <end position="853"/>
    </location>
</feature>
<feature type="compositionally biased region" description="Pro residues" evidence="8">
    <location>
        <begin position="378"/>
        <end position="393"/>
    </location>
</feature>
<dbReference type="Gene3D" id="1.20.970.30">
    <property type="entry name" value="eIF4G, eIF4E-binding domain"/>
    <property type="match status" value="1"/>
</dbReference>
<feature type="compositionally biased region" description="Polar residues" evidence="8">
    <location>
        <begin position="586"/>
        <end position="601"/>
    </location>
</feature>
<keyword evidence="11" id="KW-1185">Reference proteome</keyword>
<proteinExistence type="inferred from homology"/>
<protein>
    <recommendedName>
        <fullName evidence="9">MIF4G domain-containing protein</fullName>
    </recommendedName>
</protein>
<dbReference type="FunFam" id="1.20.970.30:FF:000001">
    <property type="entry name" value="Eukaryotic translation initiation factor subunit eIF-4F, putative"/>
    <property type="match status" value="1"/>
</dbReference>
<evidence type="ECO:0000256" key="2">
    <source>
        <dbReference type="ARBA" id="ARBA00005775"/>
    </source>
</evidence>
<dbReference type="InterPro" id="IPR003890">
    <property type="entry name" value="MIF4G-like_typ-3"/>
</dbReference>
<dbReference type="SUPFAM" id="SSF48371">
    <property type="entry name" value="ARM repeat"/>
    <property type="match status" value="1"/>
</dbReference>
<feature type="region of interest" description="Disordered" evidence="8">
    <location>
        <begin position="736"/>
        <end position="948"/>
    </location>
</feature>
<dbReference type="GO" id="GO:0003743">
    <property type="term" value="F:translation initiation factor activity"/>
    <property type="evidence" value="ECO:0007669"/>
    <property type="project" value="UniProtKB-KW"/>
</dbReference>
<keyword evidence="5" id="KW-0597">Phosphoprotein</keyword>
<feature type="compositionally biased region" description="Pro residues" evidence="8">
    <location>
        <begin position="627"/>
        <end position="641"/>
    </location>
</feature>
<evidence type="ECO:0000313" key="11">
    <source>
        <dbReference type="Proteomes" id="UP001221413"/>
    </source>
</evidence>
<gene>
    <name evidence="10" type="ORF">Dda_9210</name>
</gene>
<dbReference type="InterPro" id="IPR036211">
    <property type="entry name" value="eIF4G_eIF4E-bd_sf"/>
</dbReference>
<feature type="compositionally biased region" description="Low complexity" evidence="8">
    <location>
        <begin position="250"/>
        <end position="269"/>
    </location>
</feature>
<feature type="compositionally biased region" description="Basic and acidic residues" evidence="8">
    <location>
        <begin position="395"/>
        <end position="406"/>
    </location>
</feature>
<evidence type="ECO:0000256" key="1">
    <source>
        <dbReference type="ARBA" id="ARBA00004496"/>
    </source>
</evidence>
<feature type="compositionally biased region" description="Pro residues" evidence="8">
    <location>
        <begin position="561"/>
        <end position="577"/>
    </location>
</feature>
<dbReference type="InterPro" id="IPR016024">
    <property type="entry name" value="ARM-type_fold"/>
</dbReference>
<dbReference type="EMBL" id="JAQGDS010000015">
    <property type="protein sequence ID" value="KAJ6256118.1"/>
    <property type="molecule type" value="Genomic_DNA"/>
</dbReference>
<dbReference type="Proteomes" id="UP001221413">
    <property type="component" value="Unassembled WGS sequence"/>
</dbReference>
<feature type="compositionally biased region" description="Pro residues" evidence="8">
    <location>
        <begin position="334"/>
        <end position="351"/>
    </location>
</feature>
<feature type="region of interest" description="Disordered" evidence="8">
    <location>
        <begin position="216"/>
        <end position="523"/>
    </location>
</feature>
<feature type="compositionally biased region" description="Basic and acidic residues" evidence="8">
    <location>
        <begin position="1163"/>
        <end position="1172"/>
    </location>
</feature>
<dbReference type="PANTHER" id="PTHR23253:SF9">
    <property type="entry name" value="EUKARYOTIC TRANSLATION INITIATION FACTOR 4 GAMMA 2"/>
    <property type="match status" value="1"/>
</dbReference>
<dbReference type="Pfam" id="PF02854">
    <property type="entry name" value="MIF4G"/>
    <property type="match status" value="1"/>
</dbReference>
<feature type="domain" description="MIF4G" evidence="9">
    <location>
        <begin position="1206"/>
        <end position="1445"/>
    </location>
</feature>
<accession>A0AAD6NGV6</accession>
<reference evidence="10" key="1">
    <citation type="submission" date="2023-01" db="EMBL/GenBank/DDBJ databases">
        <title>The chitinases involved in constricting ring structure development in the nematode-trapping fungus Drechslerella dactyloides.</title>
        <authorList>
            <person name="Wang R."/>
            <person name="Zhang L."/>
            <person name="Tang P."/>
            <person name="Li S."/>
            <person name="Liang L."/>
        </authorList>
    </citation>
    <scope>NUCLEOTIDE SEQUENCE</scope>
    <source>
        <strain evidence="10">YMF1.00031</strain>
    </source>
</reference>
<feature type="compositionally biased region" description="Polar residues" evidence="8">
    <location>
        <begin position="863"/>
        <end position="890"/>
    </location>
</feature>
<feature type="compositionally biased region" description="Polar residues" evidence="8">
    <location>
        <begin position="496"/>
        <end position="508"/>
    </location>
</feature>
<comment type="caution">
    <text evidence="10">The sequence shown here is derived from an EMBL/GenBank/DDBJ whole genome shotgun (WGS) entry which is preliminary data.</text>
</comment>
<comment type="similarity">
    <text evidence="2">Belongs to the eukaryotic initiation factor 4G family.</text>
</comment>
<dbReference type="Gene3D" id="1.25.40.180">
    <property type="match status" value="1"/>
</dbReference>
<evidence type="ECO:0000256" key="6">
    <source>
        <dbReference type="ARBA" id="ARBA00022884"/>
    </source>
</evidence>
<feature type="compositionally biased region" description="Polar residues" evidence="8">
    <location>
        <begin position="1619"/>
        <end position="1633"/>
    </location>
</feature>
<feature type="compositionally biased region" description="Low complexity" evidence="8">
    <location>
        <begin position="1099"/>
        <end position="1116"/>
    </location>
</feature>
<name>A0AAD6NGV6_DREDA</name>
<feature type="region of interest" description="Disordered" evidence="8">
    <location>
        <begin position="1529"/>
        <end position="1633"/>
    </location>
</feature>
<dbReference type="PANTHER" id="PTHR23253">
    <property type="entry name" value="EUKARYOTIC TRANSLATION INITIATION FACTOR 4 GAMMA"/>
    <property type="match status" value="1"/>
</dbReference>
<dbReference type="CDD" id="cd22249">
    <property type="entry name" value="UDM1_RNF168_RNF169-like"/>
    <property type="match status" value="1"/>
</dbReference>
<feature type="compositionally biased region" description="Basic residues" evidence="8">
    <location>
        <begin position="234"/>
        <end position="249"/>
    </location>
</feature>
<evidence type="ECO:0000259" key="9">
    <source>
        <dbReference type="SMART" id="SM00543"/>
    </source>
</evidence>
<feature type="compositionally biased region" description="Polar residues" evidence="8">
    <location>
        <begin position="413"/>
        <end position="427"/>
    </location>
</feature>
<dbReference type="GO" id="GO:0010494">
    <property type="term" value="C:cytoplasmic stress granule"/>
    <property type="evidence" value="ECO:0007669"/>
    <property type="project" value="UniProtKB-ARBA"/>
</dbReference>
<dbReference type="SMART" id="SM00543">
    <property type="entry name" value="MIF4G"/>
    <property type="match status" value="1"/>
</dbReference>
<feature type="compositionally biased region" description="Polar residues" evidence="8">
    <location>
        <begin position="1558"/>
        <end position="1597"/>
    </location>
</feature>
<dbReference type="Pfam" id="PF12152">
    <property type="entry name" value="eIF_4G1"/>
    <property type="match status" value="1"/>
</dbReference>
<feature type="compositionally biased region" description="Polar residues" evidence="8">
    <location>
        <begin position="665"/>
        <end position="693"/>
    </location>
</feature>
<feature type="compositionally biased region" description="Basic and acidic residues" evidence="8">
    <location>
        <begin position="1007"/>
        <end position="1018"/>
    </location>
</feature>
<feature type="compositionally biased region" description="Basic and acidic residues" evidence="8">
    <location>
        <begin position="1465"/>
        <end position="1482"/>
    </location>
</feature>
<dbReference type="SUPFAM" id="SSF101489">
    <property type="entry name" value="Eukaryotic initiation factor 4f subunit eIF4g, eIF4e-binding domain"/>
    <property type="match status" value="1"/>
</dbReference>
<feature type="region of interest" description="Disordered" evidence="8">
    <location>
        <begin position="1465"/>
        <end position="1511"/>
    </location>
</feature>
<keyword evidence="6" id="KW-0694">RNA-binding</keyword>
<comment type="subcellular location">
    <subcellularLocation>
        <location evidence="1">Cytoplasm</location>
    </subcellularLocation>
</comment>
<evidence type="ECO:0000256" key="3">
    <source>
        <dbReference type="ARBA" id="ARBA00022490"/>
    </source>
</evidence>
<dbReference type="GO" id="GO:0003729">
    <property type="term" value="F:mRNA binding"/>
    <property type="evidence" value="ECO:0007669"/>
    <property type="project" value="TreeGrafter"/>
</dbReference>
<feature type="compositionally biased region" description="Low complexity" evidence="8">
    <location>
        <begin position="302"/>
        <end position="333"/>
    </location>
</feature>
<dbReference type="InterPro" id="IPR022745">
    <property type="entry name" value="eIF4G1_eIF4E-bd"/>
</dbReference>
<evidence type="ECO:0000256" key="5">
    <source>
        <dbReference type="ARBA" id="ARBA00022553"/>
    </source>
</evidence>